<dbReference type="AlphaFoldDB" id="B6HX65"/>
<accession>B6HX65</accession>
<evidence type="ECO:0000313" key="2">
    <source>
        <dbReference type="EMBL" id="CAP87212.1"/>
    </source>
</evidence>
<dbReference type="HOGENOM" id="CLU_683525_0_0_1"/>
<proteinExistence type="predicted"/>
<gene>
    <name evidence="2" type="ORF">Pc24g03040</name>
    <name evidence="2" type="ORF">PCH_Pc24g03040</name>
</gene>
<evidence type="ECO:0000313" key="3">
    <source>
        <dbReference type="Proteomes" id="UP000000724"/>
    </source>
</evidence>
<keyword evidence="3" id="KW-1185">Reference proteome</keyword>
<dbReference type="InterPro" id="IPR050618">
    <property type="entry name" value="Ubq-SigPath_Reg"/>
</dbReference>
<feature type="domain" description="CRA" evidence="1">
    <location>
        <begin position="264"/>
        <end position="361"/>
    </location>
</feature>
<sequence>MSSLQERPAPGESKLFNIGYLLVKKRDASKNLTNNPRSEISIQSDKAHPQPHMTLNRYCILSRQEASQKDLLGTKRFQPILEKLADLERDDPKLAFQAARPYRRIWASCVPRHLDEEKLGQISKASKGASINPSEGKDGFPLRHEQLYRLHLFGQKALFKRSANLLTEYLMRISYKAFCDYLWVVMRTSRPVEIFPLVYFTFPGPTCYDYTKFHAPLLNSLPGHLQKNKHLQSSILDEDPSLHFSLLRLQLVELIRTCMDTPGSDITPALDFATAQLAPRAPTNPQFLADLERTLALLIFPSDKLDSSLASLLDPALRKEIATRVNEAILQNQGARKEARLRNLVKTRAYAEQKAREAKKDIPDTLDIGLVGDSHDNSNSNDLATNIRDTLMSNNSDVDPMIS</sequence>
<dbReference type="InterPro" id="IPR013144">
    <property type="entry name" value="CRA_dom"/>
</dbReference>
<reference evidence="2 3" key="1">
    <citation type="journal article" date="2008" name="Nat. Biotechnol.">
        <title>Genome sequencing and analysis of the filamentous fungus Penicillium chrysogenum.</title>
        <authorList>
            <person name="van den Berg M.A."/>
            <person name="Albang R."/>
            <person name="Albermann K."/>
            <person name="Badger J.H."/>
            <person name="Daran J.-M."/>
            <person name="Driessen A.J.M."/>
            <person name="Garcia-Estrada C."/>
            <person name="Fedorova N.D."/>
            <person name="Harris D.M."/>
            <person name="Heijne W.H.M."/>
            <person name="Joardar V.S."/>
            <person name="Kiel J.A.K.W."/>
            <person name="Kovalchuk A."/>
            <person name="Martin J.F."/>
            <person name="Nierman W.C."/>
            <person name="Nijland J.G."/>
            <person name="Pronk J.T."/>
            <person name="Roubos J.A."/>
            <person name="van der Klei I.J."/>
            <person name="van Peij N.N.M.E."/>
            <person name="Veenhuis M."/>
            <person name="von Doehren H."/>
            <person name="Wagner C."/>
            <person name="Wortman J.R."/>
            <person name="Bovenberg R.A.L."/>
        </authorList>
    </citation>
    <scope>NUCLEOTIDE SEQUENCE [LARGE SCALE GENOMIC DNA]</scope>
    <source>
        <strain evidence="3">ATCC 28089 / DSM 1075 / NRRL 1951 / Wisconsin 54-1255</strain>
    </source>
</reference>
<dbReference type="Proteomes" id="UP000000724">
    <property type="component" value="Contig Pc00c24"/>
</dbReference>
<dbReference type="eggNOG" id="KOG2659">
    <property type="taxonomic scope" value="Eukaryota"/>
</dbReference>
<dbReference type="InterPro" id="IPR024964">
    <property type="entry name" value="CTLH/CRA"/>
</dbReference>
<dbReference type="Pfam" id="PF10607">
    <property type="entry name" value="CTLH"/>
    <property type="match status" value="1"/>
</dbReference>
<dbReference type="EMBL" id="AM920439">
    <property type="protein sequence ID" value="CAP87212.1"/>
    <property type="molecule type" value="Genomic_DNA"/>
</dbReference>
<dbReference type="BioCyc" id="PCHR:PC24G03040-MONOMER"/>
<protein>
    <submittedName>
        <fullName evidence="2">Pc24g03040 protein</fullName>
    </submittedName>
</protein>
<organism evidence="2 3">
    <name type="scientific">Penicillium rubens (strain ATCC 28089 / DSM 1075 / NRRL 1951 / Wisconsin 54-1255)</name>
    <name type="common">Penicillium chrysogenum</name>
    <dbReference type="NCBI Taxonomy" id="500485"/>
    <lineage>
        <taxon>Eukaryota</taxon>
        <taxon>Fungi</taxon>
        <taxon>Dikarya</taxon>
        <taxon>Ascomycota</taxon>
        <taxon>Pezizomycotina</taxon>
        <taxon>Eurotiomycetes</taxon>
        <taxon>Eurotiomycetidae</taxon>
        <taxon>Eurotiales</taxon>
        <taxon>Aspergillaceae</taxon>
        <taxon>Penicillium</taxon>
        <taxon>Penicillium chrysogenum species complex</taxon>
    </lineage>
</organism>
<dbReference type="OrthoDB" id="2415936at2759"/>
<dbReference type="PANTHER" id="PTHR12864">
    <property type="entry name" value="RAN BINDING PROTEIN 9-RELATED"/>
    <property type="match status" value="1"/>
</dbReference>
<dbReference type="STRING" id="500485.B6HX65"/>
<name>B6HX65_PENRW</name>
<evidence type="ECO:0000259" key="1">
    <source>
        <dbReference type="SMART" id="SM00757"/>
    </source>
</evidence>
<dbReference type="VEuPathDB" id="FungiDB:PCH_Pc24g03040"/>
<dbReference type="SMART" id="SM00757">
    <property type="entry name" value="CRA"/>
    <property type="match status" value="1"/>
</dbReference>